<name>Q1MH80_RHIJ3</name>
<protein>
    <recommendedName>
        <fullName evidence="1">TniQ domain-containing protein</fullName>
    </recommendedName>
</protein>
<feature type="domain" description="TniQ" evidence="1">
    <location>
        <begin position="14"/>
        <end position="151"/>
    </location>
</feature>
<dbReference type="AlphaFoldDB" id="Q1MH80"/>
<organism evidence="2 3">
    <name type="scientific">Rhizobium johnstonii (strain DSM 114642 / LMG 32736 / 3841)</name>
    <name type="common">Rhizobium leguminosarum bv. viciae</name>
    <dbReference type="NCBI Taxonomy" id="216596"/>
    <lineage>
        <taxon>Bacteria</taxon>
        <taxon>Pseudomonadati</taxon>
        <taxon>Pseudomonadota</taxon>
        <taxon>Alphaproteobacteria</taxon>
        <taxon>Hyphomicrobiales</taxon>
        <taxon>Rhizobiaceae</taxon>
        <taxon>Rhizobium/Agrobacterium group</taxon>
        <taxon>Rhizobium</taxon>
        <taxon>Rhizobium johnstonii</taxon>
    </lineage>
</organism>
<reference evidence="2 3" key="1">
    <citation type="journal article" date="2006" name="Genome Biol.">
        <title>The genome of Rhizobium leguminosarum has recognizable core and accessory components.</title>
        <authorList>
            <person name="Young J.W."/>
            <person name="Crossman L.C."/>
            <person name="Johnston A.W.B."/>
            <person name="Thomson N.R."/>
            <person name="Ghazoui Z.F."/>
            <person name="Hull K.H."/>
            <person name="Wexler M."/>
            <person name="Curson A.R.J."/>
            <person name="Todd J.D."/>
            <person name="Poole P.S."/>
            <person name="Mauchline T.H."/>
            <person name="East A.K."/>
            <person name="Quail M.A."/>
            <person name="Churcher C."/>
            <person name="Arrowsmith C."/>
            <person name="Cherevach A."/>
            <person name="Chillingworth T."/>
            <person name="Clarke K."/>
            <person name="Cronin A."/>
            <person name="Davis P."/>
            <person name="Fraser A."/>
            <person name="Hance Z."/>
            <person name="Hauser H."/>
            <person name="Jagels K."/>
            <person name="Moule S."/>
            <person name="Mungall K."/>
            <person name="Norbertczak H."/>
            <person name="Rabbinowitsch E."/>
            <person name="Sanders M."/>
            <person name="Simmonds M."/>
            <person name="Whitehead S."/>
            <person name="Parkhill J."/>
        </authorList>
    </citation>
    <scope>NUCLEOTIDE SEQUENCE [LARGE SCALE GENOMIC DNA]</scope>
    <source>
        <strain evidence="3">DSM 114642 / LMG 32736 / 3841</strain>
    </source>
</reference>
<dbReference type="EMBL" id="AM236080">
    <property type="protein sequence ID" value="CAK07686.1"/>
    <property type="molecule type" value="Genomic_DNA"/>
</dbReference>
<proteinExistence type="predicted"/>
<dbReference type="eggNOG" id="ENOG502ZA2F">
    <property type="taxonomic scope" value="Bacteria"/>
</dbReference>
<evidence type="ECO:0000259" key="1">
    <source>
        <dbReference type="Pfam" id="PF06527"/>
    </source>
</evidence>
<dbReference type="KEGG" id="rle:RL2194"/>
<evidence type="ECO:0000313" key="2">
    <source>
        <dbReference type="EMBL" id="CAK07686.1"/>
    </source>
</evidence>
<keyword evidence="3" id="KW-1185">Reference proteome</keyword>
<dbReference type="Proteomes" id="UP000006575">
    <property type="component" value="Chromosome"/>
</dbReference>
<evidence type="ECO:0000313" key="3">
    <source>
        <dbReference type="Proteomes" id="UP000006575"/>
    </source>
</evidence>
<gene>
    <name evidence="2" type="ordered locus">RL2194</name>
</gene>
<accession>Q1MH80</accession>
<dbReference type="Pfam" id="PF06527">
    <property type="entry name" value="TniQ"/>
    <property type="match status" value="1"/>
</dbReference>
<sequence length="615" mass="68730">MDPRKEGTQVMVLPVTLQHHDDETAIDLVARLAAANGFSSLRSFLGHTDVTANAIAHGEAEALPMVSLWSGVEVSRLGRLAIAASGAGGTWRMGCATLSKDMRPGRRHRFCAGCVLEDREREAGRMVSRAYRRGWWSIRGIDGCPDHACRLTEVAVAADGDVHDFPLFVEANLTLIEQAAAAPLPNRQPKLDRYLRDRVFRDVGDGFLDRLDAHVAAEFSRYLGEFLVLHDLKARMREETDPREWGFNLAVRGEDEIRRVVVEVIDRKRPTTQYVESVVGPMIKWLRRNAANNAYVPVIDLMQDILERNMPFGEDQTIVRPVRTRYLYSVGSAHAEYGLTHNRIRSLMKANDPAFRDGLPDGSTYFDAEALRPILVAAAETMTSTEAGGLLGVREERVHDLLNAGILEPVETKTGDERMYSRLTRGEVDGLTRRLTETLKPTSDDGLMTLTSAARSWRRPFHKLVEMILDGSMEAFVVPGSTPILPRVRLASSALRLDVNPLSGGDDELMRLKEAELALGTTTITIADLIKRGYLRERTIRRETRRKVKFIERQSLAEFQAAHVSLTEIAESRQGYRAAIKVELEIAGLAPIFEPEGFIARFYRRADLIQAGIPL</sequence>
<dbReference type="InterPro" id="IPR009492">
    <property type="entry name" value="TniQ"/>
</dbReference>
<dbReference type="EnsemblBacteria" id="CAK07686">
    <property type="protein sequence ID" value="CAK07686"/>
    <property type="gene ID" value="RL2194"/>
</dbReference>
<dbReference type="HOGENOM" id="CLU_030259_0_0_5"/>